<gene>
    <name evidence="1" type="ORF">BWQ96_03189</name>
</gene>
<accession>A0A2V3IY14</accession>
<name>A0A2V3IY14_9FLOR</name>
<sequence>MRRAFQYFDKYLADEVGSNKTDNEGYGFEWSSSSWPQYVLYFTIRRLTLEKQDDEEMRKLHDMAEMAIKDYSNPPVPNSRFMSPMEAAAGSAVEARSVGVIRRASGYLPQDDKYFVKESQ</sequence>
<reference evidence="1 2" key="1">
    <citation type="journal article" date="2018" name="Mol. Biol. Evol.">
        <title>Analysis of the draft genome of the red seaweed Gracilariopsis chorda provides insights into genome size evolution in Rhodophyta.</title>
        <authorList>
            <person name="Lee J."/>
            <person name="Yang E.C."/>
            <person name="Graf L."/>
            <person name="Yang J.H."/>
            <person name="Qiu H."/>
            <person name="Zel Zion U."/>
            <person name="Chan C.X."/>
            <person name="Stephens T.G."/>
            <person name="Weber A.P.M."/>
            <person name="Boo G.H."/>
            <person name="Boo S.M."/>
            <person name="Kim K.M."/>
            <person name="Shin Y."/>
            <person name="Jung M."/>
            <person name="Lee S.J."/>
            <person name="Yim H.S."/>
            <person name="Lee J.H."/>
            <person name="Bhattacharya D."/>
            <person name="Yoon H.S."/>
        </authorList>
    </citation>
    <scope>NUCLEOTIDE SEQUENCE [LARGE SCALE GENOMIC DNA]</scope>
    <source>
        <strain evidence="1 2">SKKU-2015</strain>
        <tissue evidence="1">Whole body</tissue>
    </source>
</reference>
<protein>
    <submittedName>
        <fullName evidence="1">Uncharacterized protein</fullName>
    </submittedName>
</protein>
<proteinExistence type="predicted"/>
<keyword evidence="2" id="KW-1185">Reference proteome</keyword>
<evidence type="ECO:0000313" key="1">
    <source>
        <dbReference type="EMBL" id="PXF46999.1"/>
    </source>
</evidence>
<evidence type="ECO:0000313" key="2">
    <source>
        <dbReference type="Proteomes" id="UP000247409"/>
    </source>
</evidence>
<organism evidence="1 2">
    <name type="scientific">Gracilariopsis chorda</name>
    <dbReference type="NCBI Taxonomy" id="448386"/>
    <lineage>
        <taxon>Eukaryota</taxon>
        <taxon>Rhodophyta</taxon>
        <taxon>Florideophyceae</taxon>
        <taxon>Rhodymeniophycidae</taxon>
        <taxon>Gracilariales</taxon>
        <taxon>Gracilariaceae</taxon>
        <taxon>Gracilariopsis</taxon>
    </lineage>
</organism>
<comment type="caution">
    <text evidence="1">The sequence shown here is derived from an EMBL/GenBank/DDBJ whole genome shotgun (WGS) entry which is preliminary data.</text>
</comment>
<dbReference type="Proteomes" id="UP000247409">
    <property type="component" value="Unassembled WGS sequence"/>
</dbReference>
<dbReference type="AlphaFoldDB" id="A0A2V3IY14"/>
<dbReference type="EMBL" id="NBIV01000030">
    <property type="protein sequence ID" value="PXF46999.1"/>
    <property type="molecule type" value="Genomic_DNA"/>
</dbReference>